<reference evidence="11 12" key="1">
    <citation type="submission" date="2016-11" db="EMBL/GenBank/DDBJ databases">
        <authorList>
            <person name="Jaros S."/>
            <person name="Januszkiewicz K."/>
            <person name="Wedrychowicz H."/>
        </authorList>
    </citation>
    <scope>NUCLEOTIDE SEQUENCE [LARGE SCALE GENOMIC DNA]</scope>
    <source>
        <strain evidence="11 12">LMG 26898</strain>
    </source>
</reference>
<dbReference type="SMART" id="SM00382">
    <property type="entry name" value="AAA"/>
    <property type="match status" value="1"/>
</dbReference>
<dbReference type="InterPro" id="IPR027417">
    <property type="entry name" value="P-loop_NTPase"/>
</dbReference>
<keyword evidence="7" id="KW-1278">Translocase</keyword>
<dbReference type="PROSITE" id="PS50893">
    <property type="entry name" value="ABC_TRANSPORTER_2"/>
    <property type="match status" value="1"/>
</dbReference>
<evidence type="ECO:0000256" key="3">
    <source>
        <dbReference type="ARBA" id="ARBA00022475"/>
    </source>
</evidence>
<evidence type="ECO:0000256" key="6">
    <source>
        <dbReference type="ARBA" id="ARBA00022840"/>
    </source>
</evidence>
<sequence>MSNLKQQPAHLLRGIPLAIQNLKKTFGSREVLKDIDLHIPAGQFVAVVGRSGCGKSTLLRLLAGLDSPTQGELLAGSAPLGDAREDTRLMFQEARLLPWKKIIDNVGLGLSGDWRGQALEALEAVGLAERADEWPAALSGGQKQRVALARALIHKPRLLLLDEPLGALDALTRIEMQQLIEKLWHQYGFTVLLVTHDVSEAVAIADRVILIEEGRIGLDLTVDLPRPRARGSHRLAALETQVLNQVLAVPGSPPEPEPSSPLPTQLRWAT</sequence>
<dbReference type="OrthoDB" id="9802264at2"/>
<dbReference type="GO" id="GO:0005524">
    <property type="term" value="F:ATP binding"/>
    <property type="evidence" value="ECO:0007669"/>
    <property type="project" value="UniProtKB-KW"/>
</dbReference>
<gene>
    <name evidence="11" type="ORF">SAMN05216593_11057</name>
</gene>
<dbReference type="NCBIfam" id="NF008420">
    <property type="entry name" value="PRK11247.1"/>
    <property type="match status" value="1"/>
</dbReference>
<evidence type="ECO:0000256" key="5">
    <source>
        <dbReference type="ARBA" id="ARBA00022741"/>
    </source>
</evidence>
<dbReference type="InterPro" id="IPR003593">
    <property type="entry name" value="AAA+_ATPase"/>
</dbReference>
<keyword evidence="3" id="KW-1003">Cell membrane</keyword>
<keyword evidence="4" id="KW-0997">Cell inner membrane</keyword>
<dbReference type="InterPro" id="IPR017871">
    <property type="entry name" value="ABC_transporter-like_CS"/>
</dbReference>
<accession>A0A1M7PEH1</accession>
<comment type="similarity">
    <text evidence="1">Belongs to the ABC transporter superfamily.</text>
</comment>
<proteinExistence type="inferred from homology"/>
<dbReference type="PANTHER" id="PTHR42788:SF17">
    <property type="entry name" value="ALIPHATIC SULFONATES IMPORT ATP-BINDING PROTEIN SSUB"/>
    <property type="match status" value="1"/>
</dbReference>
<evidence type="ECO:0000256" key="2">
    <source>
        <dbReference type="ARBA" id="ARBA00022448"/>
    </source>
</evidence>
<protein>
    <submittedName>
        <fullName evidence="11">Sulfonate transport system ATP-binding protein</fullName>
    </submittedName>
</protein>
<evidence type="ECO:0000256" key="8">
    <source>
        <dbReference type="ARBA" id="ARBA00023136"/>
    </source>
</evidence>
<dbReference type="AlphaFoldDB" id="A0A1M7PEH1"/>
<evidence type="ECO:0000256" key="9">
    <source>
        <dbReference type="SAM" id="MobiDB-lite"/>
    </source>
</evidence>
<organism evidence="11 12">
    <name type="scientific">Pseudomonas asturiensis</name>
    <dbReference type="NCBI Taxonomy" id="1190415"/>
    <lineage>
        <taxon>Bacteria</taxon>
        <taxon>Pseudomonadati</taxon>
        <taxon>Pseudomonadota</taxon>
        <taxon>Gammaproteobacteria</taxon>
        <taxon>Pseudomonadales</taxon>
        <taxon>Pseudomonadaceae</taxon>
        <taxon>Pseudomonas</taxon>
    </lineage>
</organism>
<name>A0A1M7PEH1_9PSED</name>
<dbReference type="SUPFAM" id="SSF52540">
    <property type="entry name" value="P-loop containing nucleoside triphosphate hydrolases"/>
    <property type="match status" value="1"/>
</dbReference>
<feature type="domain" description="ABC transporter" evidence="10">
    <location>
        <begin position="17"/>
        <end position="238"/>
    </location>
</feature>
<evidence type="ECO:0000313" key="11">
    <source>
        <dbReference type="EMBL" id="SHN15457.1"/>
    </source>
</evidence>
<dbReference type="InterPro" id="IPR003439">
    <property type="entry name" value="ABC_transporter-like_ATP-bd"/>
</dbReference>
<keyword evidence="6 11" id="KW-0067">ATP-binding</keyword>
<evidence type="ECO:0000256" key="4">
    <source>
        <dbReference type="ARBA" id="ARBA00022519"/>
    </source>
</evidence>
<dbReference type="EMBL" id="FRDA01000010">
    <property type="protein sequence ID" value="SHN15457.1"/>
    <property type="molecule type" value="Genomic_DNA"/>
</dbReference>
<dbReference type="Pfam" id="PF00005">
    <property type="entry name" value="ABC_tran"/>
    <property type="match status" value="1"/>
</dbReference>
<keyword evidence="8" id="KW-0472">Membrane</keyword>
<evidence type="ECO:0000313" key="12">
    <source>
        <dbReference type="Proteomes" id="UP000183983"/>
    </source>
</evidence>
<evidence type="ECO:0000256" key="7">
    <source>
        <dbReference type="ARBA" id="ARBA00022967"/>
    </source>
</evidence>
<feature type="compositionally biased region" description="Pro residues" evidence="9">
    <location>
        <begin position="251"/>
        <end position="261"/>
    </location>
</feature>
<keyword evidence="2" id="KW-0813">Transport</keyword>
<dbReference type="GO" id="GO:0042918">
    <property type="term" value="P:alkanesulfonate transmembrane transport"/>
    <property type="evidence" value="ECO:0007669"/>
    <property type="project" value="UniProtKB-ARBA"/>
</dbReference>
<evidence type="ECO:0000256" key="1">
    <source>
        <dbReference type="ARBA" id="ARBA00005417"/>
    </source>
</evidence>
<dbReference type="InterPro" id="IPR050166">
    <property type="entry name" value="ABC_transporter_ATP-bind"/>
</dbReference>
<dbReference type="PROSITE" id="PS00211">
    <property type="entry name" value="ABC_TRANSPORTER_1"/>
    <property type="match status" value="1"/>
</dbReference>
<dbReference type="STRING" id="1190415.SAMN05216593_11057"/>
<keyword evidence="5" id="KW-0547">Nucleotide-binding</keyword>
<dbReference type="CDD" id="cd03293">
    <property type="entry name" value="ABC_NrtD_SsuB_transporters"/>
    <property type="match status" value="1"/>
</dbReference>
<dbReference type="GO" id="GO:0016887">
    <property type="term" value="F:ATP hydrolysis activity"/>
    <property type="evidence" value="ECO:0007669"/>
    <property type="project" value="InterPro"/>
</dbReference>
<dbReference type="PANTHER" id="PTHR42788">
    <property type="entry name" value="TAURINE IMPORT ATP-BINDING PROTEIN-RELATED"/>
    <property type="match status" value="1"/>
</dbReference>
<dbReference type="Gene3D" id="3.40.50.300">
    <property type="entry name" value="P-loop containing nucleotide triphosphate hydrolases"/>
    <property type="match status" value="1"/>
</dbReference>
<dbReference type="RefSeq" id="WP_073169038.1">
    <property type="nucleotide sequence ID" value="NZ_FRDA01000010.1"/>
</dbReference>
<evidence type="ECO:0000259" key="10">
    <source>
        <dbReference type="PROSITE" id="PS50893"/>
    </source>
</evidence>
<dbReference type="FunFam" id="3.40.50.300:FF:000653">
    <property type="entry name" value="Aliphatic sulfonates import ATP-binding protein SsuB"/>
    <property type="match status" value="1"/>
</dbReference>
<dbReference type="Proteomes" id="UP000183983">
    <property type="component" value="Unassembled WGS sequence"/>
</dbReference>
<feature type="region of interest" description="Disordered" evidence="9">
    <location>
        <begin position="250"/>
        <end position="270"/>
    </location>
</feature>